<sequence length="354" mass="39432">MVKIWAVQRGGDVEEDVAIVSSQKELLEVEPGSTPVTDINNTAFFGSHPIEFNSRRKMRFLPFRGRTVGQLRKAILECQQVKIPQRISESASSLIRQLLCRNPRSRPKAAEIITDATNAASKRQATSVTEMQPGVRSSTRKTDHWLSGQVFPKAYPPFRISSIPDVHEQVISCPMHDGTADCATHCLPSALQDTGGQSVKIELTRNPGNLLTVPSHFDITDSRPEDNRSQRSSIIPDASVRQSETEAARLLLHMGVPLEQFDVARCLEARSSITGAYRILLHKLHRLRRLSNLIVPAQEKSTPAELENLSVCSISEGLTTFKGSLIETLGWQNLSEEQEHNQMELGRRRVCSLL</sequence>
<gene>
    <name evidence="2" type="ORF">SSLN_LOCUS11965</name>
</gene>
<accession>A0A183T667</accession>
<reference evidence="2 3" key="2">
    <citation type="submission" date="2018-11" db="EMBL/GenBank/DDBJ databases">
        <authorList>
            <consortium name="Pathogen Informatics"/>
        </authorList>
    </citation>
    <scope>NUCLEOTIDE SEQUENCE [LARGE SCALE GENOMIC DNA]</scope>
    <source>
        <strain evidence="2 3">NST_G2</strain>
    </source>
</reference>
<dbReference type="InterPro" id="IPR011009">
    <property type="entry name" value="Kinase-like_dom_sf"/>
</dbReference>
<organism evidence="4">
    <name type="scientific">Schistocephalus solidus</name>
    <name type="common">Tapeworm</name>
    <dbReference type="NCBI Taxonomy" id="70667"/>
    <lineage>
        <taxon>Eukaryota</taxon>
        <taxon>Metazoa</taxon>
        <taxon>Spiralia</taxon>
        <taxon>Lophotrochozoa</taxon>
        <taxon>Platyhelminthes</taxon>
        <taxon>Cestoda</taxon>
        <taxon>Eucestoda</taxon>
        <taxon>Diphyllobothriidea</taxon>
        <taxon>Diphyllobothriidae</taxon>
        <taxon>Schistocephalus</taxon>
    </lineage>
</organism>
<dbReference type="STRING" id="70667.A0A183T667"/>
<evidence type="ECO:0000256" key="1">
    <source>
        <dbReference type="SAM" id="MobiDB-lite"/>
    </source>
</evidence>
<dbReference type="EMBL" id="UYSU01036921">
    <property type="protein sequence ID" value="VDL98350.1"/>
    <property type="molecule type" value="Genomic_DNA"/>
</dbReference>
<dbReference type="AlphaFoldDB" id="A0A183T667"/>
<evidence type="ECO:0000313" key="3">
    <source>
        <dbReference type="Proteomes" id="UP000275846"/>
    </source>
</evidence>
<evidence type="ECO:0000313" key="2">
    <source>
        <dbReference type="EMBL" id="VDL98350.1"/>
    </source>
</evidence>
<dbReference type="SUPFAM" id="SSF56112">
    <property type="entry name" value="Protein kinase-like (PK-like)"/>
    <property type="match status" value="1"/>
</dbReference>
<reference evidence="4" key="1">
    <citation type="submission" date="2016-06" db="UniProtKB">
        <authorList>
            <consortium name="WormBaseParasite"/>
        </authorList>
    </citation>
    <scope>IDENTIFICATION</scope>
</reference>
<proteinExistence type="predicted"/>
<dbReference type="Gene3D" id="1.10.510.10">
    <property type="entry name" value="Transferase(Phosphotransferase) domain 1"/>
    <property type="match status" value="1"/>
</dbReference>
<name>A0A183T667_SCHSO</name>
<protein>
    <submittedName>
        <fullName evidence="4">Serine/threonine-protein kinase NIM1</fullName>
    </submittedName>
</protein>
<dbReference type="WBParaSite" id="SSLN_0001241501-mRNA-1">
    <property type="protein sequence ID" value="SSLN_0001241501-mRNA-1"/>
    <property type="gene ID" value="SSLN_0001241501"/>
</dbReference>
<keyword evidence="3" id="KW-1185">Reference proteome</keyword>
<dbReference type="OrthoDB" id="193931at2759"/>
<evidence type="ECO:0000313" key="4">
    <source>
        <dbReference type="WBParaSite" id="SSLN_0001241501-mRNA-1"/>
    </source>
</evidence>
<feature type="region of interest" description="Disordered" evidence="1">
    <location>
        <begin position="216"/>
        <end position="240"/>
    </location>
</feature>
<dbReference type="Proteomes" id="UP000275846">
    <property type="component" value="Unassembled WGS sequence"/>
</dbReference>
<feature type="compositionally biased region" description="Basic and acidic residues" evidence="1">
    <location>
        <begin position="218"/>
        <end position="229"/>
    </location>
</feature>